<sequence>MRSVRNLLERFEKHMQAHSRKGKMVRRPERPIGNSVEELQATSKQAIESLDEICVYMLDYRAIVDEFLDHDRHQRRLQTHTGGAAAAATPLGPHTVAFSVSEGGKE</sequence>
<gene>
    <name evidence="2" type="ORF">RMAR1173_LOCUS11486</name>
</gene>
<feature type="region of interest" description="Disordered" evidence="1">
    <location>
        <begin position="78"/>
        <end position="106"/>
    </location>
</feature>
<evidence type="ECO:0000313" key="2">
    <source>
        <dbReference type="EMBL" id="CAD9690584.1"/>
    </source>
</evidence>
<name>A0A7S2S5Y8_9STRA</name>
<reference evidence="2" key="1">
    <citation type="submission" date="2021-01" db="EMBL/GenBank/DDBJ databases">
        <authorList>
            <person name="Corre E."/>
            <person name="Pelletier E."/>
            <person name="Niang G."/>
            <person name="Scheremetjew M."/>
            <person name="Finn R."/>
            <person name="Kale V."/>
            <person name="Holt S."/>
            <person name="Cochrane G."/>
            <person name="Meng A."/>
            <person name="Brown T."/>
            <person name="Cohen L."/>
        </authorList>
    </citation>
    <scope>NUCLEOTIDE SEQUENCE</scope>
    <source>
        <strain evidence="2">CCMP1243</strain>
    </source>
</reference>
<evidence type="ECO:0000256" key="1">
    <source>
        <dbReference type="SAM" id="MobiDB-lite"/>
    </source>
</evidence>
<proteinExistence type="predicted"/>
<dbReference type="AlphaFoldDB" id="A0A7S2S5Y8"/>
<organism evidence="2">
    <name type="scientific">Rhizochromulina marina</name>
    <dbReference type="NCBI Taxonomy" id="1034831"/>
    <lineage>
        <taxon>Eukaryota</taxon>
        <taxon>Sar</taxon>
        <taxon>Stramenopiles</taxon>
        <taxon>Ochrophyta</taxon>
        <taxon>Dictyochophyceae</taxon>
        <taxon>Rhizochromulinales</taxon>
        <taxon>Rhizochromulina</taxon>
    </lineage>
</organism>
<protein>
    <submittedName>
        <fullName evidence="2">Uncharacterized protein</fullName>
    </submittedName>
</protein>
<dbReference type="EMBL" id="HBHJ01017336">
    <property type="protein sequence ID" value="CAD9690584.1"/>
    <property type="molecule type" value="Transcribed_RNA"/>
</dbReference>
<accession>A0A7S2S5Y8</accession>